<evidence type="ECO:0000259" key="1">
    <source>
        <dbReference type="Pfam" id="PF02931"/>
    </source>
</evidence>
<organism evidence="2 3">
    <name type="scientific">Ancylostoma caninum</name>
    <name type="common">Dog hookworm</name>
    <dbReference type="NCBI Taxonomy" id="29170"/>
    <lineage>
        <taxon>Eukaryota</taxon>
        <taxon>Metazoa</taxon>
        <taxon>Ecdysozoa</taxon>
        <taxon>Nematoda</taxon>
        <taxon>Chromadorea</taxon>
        <taxon>Rhabditida</taxon>
        <taxon>Rhabditina</taxon>
        <taxon>Rhabditomorpha</taxon>
        <taxon>Strongyloidea</taxon>
        <taxon>Ancylostomatidae</taxon>
        <taxon>Ancylostomatinae</taxon>
        <taxon>Ancylostoma</taxon>
    </lineage>
</organism>
<gene>
    <name evidence="2" type="ORF">ANCCAN_14040</name>
</gene>
<dbReference type="AlphaFoldDB" id="A0A368G6J0"/>
<feature type="domain" description="Neurotransmitter-gated ion-channel ligand-binding" evidence="1">
    <location>
        <begin position="48"/>
        <end position="99"/>
    </location>
</feature>
<proteinExistence type="predicted"/>
<dbReference type="Pfam" id="PF02931">
    <property type="entry name" value="Neur_chan_LBD"/>
    <property type="match status" value="1"/>
</dbReference>
<name>A0A368G6J0_ANCCA</name>
<dbReference type="GO" id="GO:0005230">
    <property type="term" value="F:extracellular ligand-gated monoatomic ion channel activity"/>
    <property type="evidence" value="ECO:0007669"/>
    <property type="project" value="InterPro"/>
</dbReference>
<comment type="caution">
    <text evidence="2">The sequence shown here is derived from an EMBL/GenBank/DDBJ whole genome shotgun (WGS) entry which is preliminary data.</text>
</comment>
<accession>A0A368G6J0</accession>
<keyword evidence="3" id="KW-1185">Reference proteome</keyword>
<dbReference type="InterPro" id="IPR006202">
    <property type="entry name" value="Neur_chan_lig-bd"/>
</dbReference>
<sequence length="143" mass="16209">MVVGLGHHHLDIKTMLFIIGPAAKIMHFQTTPRPLYVALVQSTPTQIQLVHDLLDKYDKKAKPMWDNSKPINVSFSMDLYQILELNEPQQYILLNAWIIEVSRYVARRGGGPLFGHLFIAIANVSSLHSLLLEPYSMSRGVQT</sequence>
<evidence type="ECO:0000313" key="3">
    <source>
        <dbReference type="Proteomes" id="UP000252519"/>
    </source>
</evidence>
<reference evidence="2 3" key="1">
    <citation type="submission" date="2014-10" db="EMBL/GenBank/DDBJ databases">
        <title>Draft genome of the hookworm Ancylostoma caninum.</title>
        <authorList>
            <person name="Mitreva M."/>
        </authorList>
    </citation>
    <scope>NUCLEOTIDE SEQUENCE [LARGE SCALE GENOMIC DNA]</scope>
    <source>
        <strain evidence="2 3">Baltimore</strain>
    </source>
</reference>
<dbReference type="Gene3D" id="2.70.170.10">
    <property type="entry name" value="Neurotransmitter-gated ion-channel ligand-binding domain"/>
    <property type="match status" value="1"/>
</dbReference>
<dbReference type="OrthoDB" id="5975154at2759"/>
<dbReference type="STRING" id="29170.A0A368G6J0"/>
<evidence type="ECO:0000313" key="2">
    <source>
        <dbReference type="EMBL" id="RCN40041.1"/>
    </source>
</evidence>
<dbReference type="Proteomes" id="UP000252519">
    <property type="component" value="Unassembled WGS sequence"/>
</dbReference>
<dbReference type="GO" id="GO:0016020">
    <property type="term" value="C:membrane"/>
    <property type="evidence" value="ECO:0007669"/>
    <property type="project" value="InterPro"/>
</dbReference>
<protein>
    <recommendedName>
        <fullName evidence="1">Neurotransmitter-gated ion-channel ligand-binding domain-containing protein</fullName>
    </recommendedName>
</protein>
<dbReference type="EMBL" id="JOJR01000306">
    <property type="protein sequence ID" value="RCN40041.1"/>
    <property type="molecule type" value="Genomic_DNA"/>
</dbReference>
<dbReference type="InterPro" id="IPR036734">
    <property type="entry name" value="Neur_chan_lig-bd_sf"/>
</dbReference>
<dbReference type="SUPFAM" id="SSF63712">
    <property type="entry name" value="Nicotinic receptor ligand binding domain-like"/>
    <property type="match status" value="1"/>
</dbReference>